<evidence type="ECO:0000256" key="4">
    <source>
        <dbReference type="SAM" id="MobiDB-lite"/>
    </source>
</evidence>
<name>A0A3D9DWW8_9GAMM</name>
<dbReference type="Pfam" id="PF01253">
    <property type="entry name" value="SUI1"/>
    <property type="match status" value="1"/>
</dbReference>
<keyword evidence="2" id="KW-0810">Translation regulation</keyword>
<keyword evidence="6" id="KW-0396">Initiation factor</keyword>
<organism evidence="6 7">
    <name type="scientific">Kushneria indalinina DSM 14324</name>
    <dbReference type="NCBI Taxonomy" id="1122140"/>
    <lineage>
        <taxon>Bacteria</taxon>
        <taxon>Pseudomonadati</taxon>
        <taxon>Pseudomonadota</taxon>
        <taxon>Gammaproteobacteria</taxon>
        <taxon>Oceanospirillales</taxon>
        <taxon>Halomonadaceae</taxon>
        <taxon>Kushneria</taxon>
    </lineage>
</organism>
<dbReference type="InterPro" id="IPR050318">
    <property type="entry name" value="DENR/SUI1_TIF"/>
</dbReference>
<dbReference type="AlphaFoldDB" id="A0A3D9DWW8"/>
<protein>
    <submittedName>
        <fullName evidence="6">Translation initiation factor 1 (eIF-1/SUI1)</fullName>
    </submittedName>
</protein>
<feature type="compositionally biased region" description="Polar residues" evidence="4">
    <location>
        <begin position="1"/>
        <end position="17"/>
    </location>
</feature>
<reference evidence="6 7" key="1">
    <citation type="submission" date="2018-07" db="EMBL/GenBank/DDBJ databases">
        <title>Genomic Encyclopedia of Type Strains, Phase IV (KMG-IV): sequencing the most valuable type-strain genomes for metagenomic binning, comparative biology and taxonomic classification.</title>
        <authorList>
            <person name="Goeker M."/>
        </authorList>
    </citation>
    <scope>NUCLEOTIDE SEQUENCE [LARGE SCALE GENOMIC DNA]</scope>
    <source>
        <strain evidence="6 7">DSM 14324</strain>
    </source>
</reference>
<dbReference type="PIRSF" id="PIRSF037511">
    <property type="entry name" value="Transl_init_SUI1_pro"/>
    <property type="match status" value="1"/>
</dbReference>
<feature type="domain" description="SUI1" evidence="5">
    <location>
        <begin position="48"/>
        <end position="111"/>
    </location>
</feature>
<dbReference type="PANTHER" id="PTHR12789">
    <property type="entry name" value="DENSITY-REGULATED PROTEIN HOMOLOG"/>
    <property type="match status" value="1"/>
</dbReference>
<dbReference type="GO" id="GO:0002188">
    <property type="term" value="P:translation reinitiation"/>
    <property type="evidence" value="ECO:0007669"/>
    <property type="project" value="TreeGrafter"/>
</dbReference>
<comment type="similarity">
    <text evidence="1">Belongs to the SUI1 family.</text>
</comment>
<evidence type="ECO:0000313" key="7">
    <source>
        <dbReference type="Proteomes" id="UP000256334"/>
    </source>
</evidence>
<feature type="compositionally biased region" description="Basic and acidic residues" evidence="4">
    <location>
        <begin position="18"/>
        <end position="36"/>
    </location>
</feature>
<dbReference type="GO" id="GO:0003729">
    <property type="term" value="F:mRNA binding"/>
    <property type="evidence" value="ECO:0007669"/>
    <property type="project" value="TreeGrafter"/>
</dbReference>
<dbReference type="Proteomes" id="UP000256334">
    <property type="component" value="Unassembled WGS sequence"/>
</dbReference>
<dbReference type="CDD" id="cd11567">
    <property type="entry name" value="YciH_like"/>
    <property type="match status" value="1"/>
</dbReference>
<keyword evidence="3" id="KW-0648">Protein biosynthesis</keyword>
<dbReference type="EMBL" id="QRDJ01000007">
    <property type="protein sequence ID" value="REC95280.1"/>
    <property type="molecule type" value="Genomic_DNA"/>
</dbReference>
<evidence type="ECO:0000256" key="1">
    <source>
        <dbReference type="ARBA" id="ARBA00005422"/>
    </source>
</evidence>
<evidence type="ECO:0000313" key="6">
    <source>
        <dbReference type="EMBL" id="REC95280.1"/>
    </source>
</evidence>
<comment type="caution">
    <text evidence="6">The sequence shown here is derived from an EMBL/GenBank/DDBJ whole genome shotgun (WGS) entry which is preliminary data.</text>
</comment>
<dbReference type="InterPro" id="IPR005872">
    <property type="entry name" value="SUI1_arc_bac"/>
</dbReference>
<dbReference type="RefSeq" id="WP_115854341.1">
    <property type="nucleotide sequence ID" value="NZ_QRDJ01000007.1"/>
</dbReference>
<dbReference type="OrthoDB" id="9792915at2"/>
<feature type="region of interest" description="Disordered" evidence="4">
    <location>
        <begin position="1"/>
        <end position="37"/>
    </location>
</feature>
<dbReference type="PROSITE" id="PS50296">
    <property type="entry name" value="SUI1"/>
    <property type="match status" value="1"/>
</dbReference>
<evidence type="ECO:0000256" key="2">
    <source>
        <dbReference type="ARBA" id="ARBA00022845"/>
    </source>
</evidence>
<keyword evidence="7" id="KW-1185">Reference proteome</keyword>
<dbReference type="GO" id="GO:0001731">
    <property type="term" value="P:formation of translation preinitiation complex"/>
    <property type="evidence" value="ECO:0007669"/>
    <property type="project" value="TreeGrafter"/>
</dbReference>
<dbReference type="PANTHER" id="PTHR12789:SF0">
    <property type="entry name" value="DENSITY-REGULATED PROTEIN"/>
    <property type="match status" value="1"/>
</dbReference>
<dbReference type="SUPFAM" id="SSF55159">
    <property type="entry name" value="eIF1-like"/>
    <property type="match status" value="1"/>
</dbReference>
<dbReference type="FunFam" id="3.30.780.10:FF:000002">
    <property type="entry name" value="Stress response translation initiation inhibitor"/>
    <property type="match status" value="1"/>
</dbReference>
<evidence type="ECO:0000256" key="3">
    <source>
        <dbReference type="ARBA" id="ARBA00022917"/>
    </source>
</evidence>
<gene>
    <name evidence="6" type="ORF">C8D72_2116</name>
</gene>
<dbReference type="InterPro" id="IPR001950">
    <property type="entry name" value="SUI1"/>
</dbReference>
<evidence type="ECO:0000259" key="5">
    <source>
        <dbReference type="PROSITE" id="PS50296"/>
    </source>
</evidence>
<dbReference type="InterPro" id="IPR036877">
    <property type="entry name" value="SUI1_dom_sf"/>
</dbReference>
<dbReference type="Gene3D" id="3.30.780.10">
    <property type="entry name" value="SUI1-like domain"/>
    <property type="match status" value="1"/>
</dbReference>
<accession>A0A3D9DWW8</accession>
<proteinExistence type="inferred from homology"/>
<dbReference type="GO" id="GO:0006417">
    <property type="term" value="P:regulation of translation"/>
    <property type="evidence" value="ECO:0007669"/>
    <property type="project" value="UniProtKB-KW"/>
</dbReference>
<sequence>MSSLRDQLSRKVYSTETGDMRKHDESDEQKAQDETRLSSLDGIVRIKRETAGRKGKGVTTLHGIPLPSDELKTLMQGLKKRCGSGGVLKEGVIEIQGDHRDTLRAELEKRGYTVKLAGG</sequence>
<dbReference type="GO" id="GO:0003743">
    <property type="term" value="F:translation initiation factor activity"/>
    <property type="evidence" value="ECO:0007669"/>
    <property type="project" value="UniProtKB-KW"/>
</dbReference>